<sequence>MMFFNQKEIYYTLLLLGLYSSTASSAGHVQTHPPVHRSGYALIQAGGYWLHQGQAQHLNINGLIGDYFTVTNHNDENYLVGLAYFVDGHQTKLFDMSYGLNAYYLAKTSVNGYVIQESLFQNLSYHYDVEHFPIYVMARAALNTKNPDYGLIIDVGTGPNLINARNFKENSLDGQTLPDNIFSRDLTAQFSATAGVHVKLNHVIRGGVPLECGYRFFYLGKGHFSSFNDQVREPLSTGNTYANALICGLEFET</sequence>
<feature type="signal peptide" evidence="1">
    <location>
        <begin position="1"/>
        <end position="26"/>
    </location>
</feature>
<protein>
    <recommendedName>
        <fullName evidence="4">Outer membrane protein beta-barrel domain-containing protein</fullName>
    </recommendedName>
</protein>
<feature type="chain" id="PRO_5046112468" description="Outer membrane protein beta-barrel domain-containing protein" evidence="1">
    <location>
        <begin position="27"/>
        <end position="253"/>
    </location>
</feature>
<keyword evidence="1" id="KW-0732">Signal</keyword>
<dbReference type="Proteomes" id="UP001320170">
    <property type="component" value="Unassembled WGS sequence"/>
</dbReference>
<evidence type="ECO:0000256" key="1">
    <source>
        <dbReference type="SAM" id="SignalP"/>
    </source>
</evidence>
<proteinExistence type="predicted"/>
<evidence type="ECO:0008006" key="4">
    <source>
        <dbReference type="Google" id="ProtNLM"/>
    </source>
</evidence>
<evidence type="ECO:0000313" key="2">
    <source>
        <dbReference type="EMBL" id="MCE3533601.1"/>
    </source>
</evidence>
<evidence type="ECO:0000313" key="3">
    <source>
        <dbReference type="Proteomes" id="UP001320170"/>
    </source>
</evidence>
<dbReference type="RefSeq" id="WP_232891230.1">
    <property type="nucleotide sequence ID" value="NZ_JAJSPM010000009.1"/>
</dbReference>
<reference evidence="2 3" key="1">
    <citation type="journal article" date="2024" name="Pathogens">
        <title>Characterization of a Novel Species of Legionella Isolated from a Healthcare Facility: Legionella resiliens sp. nov.</title>
        <authorList>
            <person name="Cristino S."/>
            <person name="Pascale M.R."/>
            <person name="Marino F."/>
            <person name="Derelitto C."/>
            <person name="Salaris S."/>
            <person name="Orsini M."/>
            <person name="Squarzoni S."/>
            <person name="Grottola A."/>
            <person name="Girolamini L."/>
        </authorList>
    </citation>
    <scope>NUCLEOTIDE SEQUENCE [LARGE SCALE GENOMIC DNA]</scope>
    <source>
        <strain evidence="2 3">8cVS16</strain>
    </source>
</reference>
<keyword evidence="3" id="KW-1185">Reference proteome</keyword>
<gene>
    <name evidence="2" type="ORF">LXO92_14600</name>
</gene>
<organism evidence="2 3">
    <name type="scientific">Legionella resiliens</name>
    <dbReference type="NCBI Taxonomy" id="2905958"/>
    <lineage>
        <taxon>Bacteria</taxon>
        <taxon>Pseudomonadati</taxon>
        <taxon>Pseudomonadota</taxon>
        <taxon>Gammaproteobacteria</taxon>
        <taxon>Legionellales</taxon>
        <taxon>Legionellaceae</taxon>
        <taxon>Legionella</taxon>
    </lineage>
</organism>
<comment type="caution">
    <text evidence="2">The sequence shown here is derived from an EMBL/GenBank/DDBJ whole genome shotgun (WGS) entry which is preliminary data.</text>
</comment>
<name>A0ABS8X757_9GAMM</name>
<dbReference type="EMBL" id="JAJTND010000005">
    <property type="protein sequence ID" value="MCE3533601.1"/>
    <property type="molecule type" value="Genomic_DNA"/>
</dbReference>
<accession>A0ABS8X757</accession>